<dbReference type="Proteomes" id="UP000185739">
    <property type="component" value="Chromosome"/>
</dbReference>
<gene>
    <name evidence="1" type="ORF">Tchl_0455</name>
</gene>
<reference evidence="1 2" key="1">
    <citation type="submission" date="2016-12" db="EMBL/GenBank/DDBJ databases">
        <title>Complete genome sequence of Thauera chlorobenzoica, a Betaproteobacterium degrading haloaromatics anaerobically to CO2 and halides.</title>
        <authorList>
            <person name="Goris T."/>
            <person name="Mergelsberg M."/>
            <person name="Boll M."/>
        </authorList>
    </citation>
    <scope>NUCLEOTIDE SEQUENCE [LARGE SCALE GENOMIC DNA]</scope>
    <source>
        <strain evidence="1 2">3CB1</strain>
    </source>
</reference>
<dbReference type="EMBL" id="CP018839">
    <property type="protein sequence ID" value="APR03326.1"/>
    <property type="molecule type" value="Genomic_DNA"/>
</dbReference>
<accession>A0A1H5W1P4</accession>
<organism evidence="1 2">
    <name type="scientific">Thauera chlorobenzoica</name>
    <dbReference type="NCBI Taxonomy" id="96773"/>
    <lineage>
        <taxon>Bacteria</taxon>
        <taxon>Pseudomonadati</taxon>
        <taxon>Pseudomonadota</taxon>
        <taxon>Betaproteobacteria</taxon>
        <taxon>Rhodocyclales</taxon>
        <taxon>Zoogloeaceae</taxon>
        <taxon>Thauera</taxon>
    </lineage>
</organism>
<evidence type="ECO:0000313" key="1">
    <source>
        <dbReference type="EMBL" id="APR03326.1"/>
    </source>
</evidence>
<keyword evidence="2" id="KW-1185">Reference proteome</keyword>
<proteinExistence type="predicted"/>
<dbReference type="KEGG" id="tcl:Tchl_0455"/>
<name>A0A1H5W1P4_9RHOO</name>
<dbReference type="STRING" id="96773.Tchl_0455"/>
<sequence>MLMEGRSVFALVRSPADLERACQELGGFLSAVRQRTAPAATPACLLGLWVDARGTVELPAALELGGSADAPRHARIAEATGMSAIWMMYALETSPRAPSRAEVLGGLIRARADDGGGPVPGHFIPVFARDTRAGAVKTEMEELECRHLGRLLAPCYHDPRTGVLDWPRVPAEPLSCRQAASH</sequence>
<protein>
    <submittedName>
        <fullName evidence="1">Uncharacterized protein</fullName>
    </submittedName>
</protein>
<dbReference type="AlphaFoldDB" id="A0A1H5W1P4"/>
<evidence type="ECO:0000313" key="2">
    <source>
        <dbReference type="Proteomes" id="UP000185739"/>
    </source>
</evidence>